<protein>
    <submittedName>
        <fullName evidence="2">Uncharacterized protein</fullName>
    </submittedName>
</protein>
<reference evidence="2" key="2">
    <citation type="submission" date="2025-09" db="UniProtKB">
        <authorList>
            <consortium name="Ensembl"/>
        </authorList>
    </citation>
    <scope>IDENTIFICATION</scope>
</reference>
<sequence>MMSASCEPSMRSVWQQRWLLIPWEMSGRREGHPRPDRQHRAPPLGTQEGQQDPQALQPGQGGRCQAVRCEETTD</sequence>
<proteinExistence type="predicted"/>
<keyword evidence="3" id="KW-1185">Reference proteome</keyword>
<gene>
    <name evidence="2" type="primary">LOC112261432</name>
</gene>
<feature type="compositionally biased region" description="Basic and acidic residues" evidence="1">
    <location>
        <begin position="26"/>
        <end position="39"/>
    </location>
</feature>
<name>A0A8C8LYH1_ONCTS</name>
<dbReference type="AlphaFoldDB" id="A0A8C8LYH1"/>
<accession>A0A8C8LYH1</accession>
<evidence type="ECO:0000256" key="1">
    <source>
        <dbReference type="SAM" id="MobiDB-lite"/>
    </source>
</evidence>
<evidence type="ECO:0000313" key="3">
    <source>
        <dbReference type="Proteomes" id="UP000694402"/>
    </source>
</evidence>
<dbReference type="GeneTree" id="ENSGT00390000009819"/>
<reference evidence="2" key="1">
    <citation type="submission" date="2025-08" db="UniProtKB">
        <authorList>
            <consortium name="Ensembl"/>
        </authorList>
    </citation>
    <scope>IDENTIFICATION</scope>
</reference>
<feature type="region of interest" description="Disordered" evidence="1">
    <location>
        <begin position="26"/>
        <end position="74"/>
    </location>
</feature>
<dbReference type="Proteomes" id="UP000694402">
    <property type="component" value="Unassembled WGS sequence"/>
</dbReference>
<dbReference type="Ensembl" id="ENSOTST00005055242.2">
    <property type="protein sequence ID" value="ENSOTSP00005050758.2"/>
    <property type="gene ID" value="ENSOTSG00005044302.2"/>
</dbReference>
<organism evidence="2 3">
    <name type="scientific">Oncorhynchus tshawytscha</name>
    <name type="common">Chinook salmon</name>
    <name type="synonym">Salmo tshawytscha</name>
    <dbReference type="NCBI Taxonomy" id="74940"/>
    <lineage>
        <taxon>Eukaryota</taxon>
        <taxon>Metazoa</taxon>
        <taxon>Chordata</taxon>
        <taxon>Craniata</taxon>
        <taxon>Vertebrata</taxon>
        <taxon>Euteleostomi</taxon>
        <taxon>Actinopterygii</taxon>
        <taxon>Neopterygii</taxon>
        <taxon>Teleostei</taxon>
        <taxon>Protacanthopterygii</taxon>
        <taxon>Salmoniformes</taxon>
        <taxon>Salmonidae</taxon>
        <taxon>Salmoninae</taxon>
        <taxon>Oncorhynchus</taxon>
    </lineage>
</organism>
<evidence type="ECO:0000313" key="2">
    <source>
        <dbReference type="Ensembl" id="ENSOTSP00005050758.2"/>
    </source>
</evidence>